<dbReference type="EMBL" id="JACOAF010000018">
    <property type="protein sequence ID" value="MBC3539292.1"/>
    <property type="molecule type" value="Genomic_DNA"/>
</dbReference>
<evidence type="ECO:0000313" key="4">
    <source>
        <dbReference type="Proteomes" id="UP000659698"/>
    </source>
</evidence>
<dbReference type="GO" id="GO:0005524">
    <property type="term" value="F:ATP binding"/>
    <property type="evidence" value="ECO:0007669"/>
    <property type="project" value="UniProtKB-KW"/>
</dbReference>
<evidence type="ECO:0000259" key="2">
    <source>
        <dbReference type="Pfam" id="PF20720"/>
    </source>
</evidence>
<keyword evidence="4" id="KW-1185">Reference proteome</keyword>
<dbReference type="SUPFAM" id="SSF52540">
    <property type="entry name" value="P-loop containing nucleoside triphosphate hydrolases"/>
    <property type="match status" value="1"/>
</dbReference>
<dbReference type="Proteomes" id="UP000659698">
    <property type="component" value="Unassembled WGS sequence"/>
</dbReference>
<proteinExistence type="predicted"/>
<gene>
    <name evidence="3" type="ORF">H7U12_06340</name>
</gene>
<dbReference type="Pfam" id="PF20720">
    <property type="entry name" value="nSTAND3"/>
    <property type="match status" value="1"/>
</dbReference>
<keyword evidence="3" id="KW-0067">ATP-binding</keyword>
<dbReference type="InterPro" id="IPR027417">
    <property type="entry name" value="P-loop_NTPase"/>
</dbReference>
<accession>A0ABR6VQ63</accession>
<feature type="domain" description="Restriction endonuclease type IV Mrr" evidence="1">
    <location>
        <begin position="8"/>
        <end position="100"/>
    </location>
</feature>
<dbReference type="InterPro" id="IPR049050">
    <property type="entry name" value="nSTAND3"/>
</dbReference>
<evidence type="ECO:0000259" key="1">
    <source>
        <dbReference type="Pfam" id="PF04471"/>
    </source>
</evidence>
<feature type="domain" description="Novel STAND NTPase 3" evidence="2">
    <location>
        <begin position="176"/>
        <end position="335"/>
    </location>
</feature>
<dbReference type="InterPro" id="IPR007560">
    <property type="entry name" value="Restrct_endonuc_IV_Mrr"/>
</dbReference>
<protein>
    <submittedName>
        <fullName evidence="3">ATP-binding protein</fullName>
    </submittedName>
</protein>
<dbReference type="Gene3D" id="3.40.50.300">
    <property type="entry name" value="P-loop containing nucleotide triphosphate hydrolases"/>
    <property type="match status" value="1"/>
</dbReference>
<name>A0ABR6VQ63_9BACT</name>
<dbReference type="Pfam" id="PF04471">
    <property type="entry name" value="Mrr_cat"/>
    <property type="match status" value="1"/>
</dbReference>
<organism evidence="3 4">
    <name type="scientific">Rufibacter sediminis</name>
    <dbReference type="NCBI Taxonomy" id="2762756"/>
    <lineage>
        <taxon>Bacteria</taxon>
        <taxon>Pseudomonadati</taxon>
        <taxon>Bacteroidota</taxon>
        <taxon>Cytophagia</taxon>
        <taxon>Cytophagales</taxon>
        <taxon>Hymenobacteraceae</taxon>
        <taxon>Rufibacter</taxon>
    </lineage>
</organism>
<dbReference type="RefSeq" id="WP_186634688.1">
    <property type="nucleotide sequence ID" value="NZ_JACOAF010000018.1"/>
</dbReference>
<sequence>MNNYNFSTLNDKEFEQIAKDLLNAKFNLELQNFRVGKDKGTDLRFSTKYNNNSIIVQAKHYIGSAFAQLKHTLLNKELDKIKQLNPDRYIVVTSLPLSAPQKDEIKAILAPYILSSNDVIGQEDLNGYLSENPDIEKKYFKLWFSSINVYNSIINNAIEGRSRHLLEKISKNIQLYVVTKKLDDANKILQKEKLLLITGQPGIGKTTLAEVILIERARSNYKIYKVNNITEAEDIISPNDDEKQIFYFDDFLGANYFEIINANKTETQLTAFVDRVKNTPNKFLILTTRTVILNHAIEKYEKISHSRLATQQFEIKLTDYSKYEKALILYNHIYFKGLRKDFIEVIINEKFYKTIIQHKNYTPRIIEFITDNSKIENFSPQNYVQYILNNLNNPREIWRFSFINQINYLDQCLLLTLFTFGNSTSENALIHAFDSRLEFEKNEHNQIISSGQFYQSIKILLNGFIRANLYDTNIPEREYAFINPSLTDFLIGLVSESYPERKSIVSSITFIEQLNRFNPTKPLIPLEKDLQTLIRDRISKSKIKILETTNKHITENEKFSTLMEALCKYCYQVNIDSLILEYFKQINYSENWFTISQKLEYVILNLNDAPQTFNYIQENFILIIEKIMESIFDIDSAKLIPVIFEKYNQDYDQYTESDDGLKNLINVVECVLQSAEDNYKSDKKDEIKNIDDVSDIYDEIYEIESELKSELFPTSTFDYDFGIGIDHKYWEDIIERNLIREARDYDGDYDREYYEDSRFKLINEDNAVDDLFAKTE</sequence>
<keyword evidence="3" id="KW-0547">Nucleotide-binding</keyword>
<reference evidence="3 4" key="1">
    <citation type="journal article" date="2019" name="Int. J. Syst. Evol. Microbiol.">
        <title>Rufibacter sediminis sp. nov., isolated from freshwater lake sediment.</title>
        <authorList>
            <person name="Qu J.H."/>
            <person name="Zhang L.J."/>
            <person name="Fu Y.H."/>
            <person name="Li H.F."/>
        </authorList>
    </citation>
    <scope>NUCLEOTIDE SEQUENCE [LARGE SCALE GENOMIC DNA]</scope>
    <source>
        <strain evidence="3 4">H-1</strain>
    </source>
</reference>
<evidence type="ECO:0000313" key="3">
    <source>
        <dbReference type="EMBL" id="MBC3539292.1"/>
    </source>
</evidence>
<comment type="caution">
    <text evidence="3">The sequence shown here is derived from an EMBL/GenBank/DDBJ whole genome shotgun (WGS) entry which is preliminary data.</text>
</comment>